<reference evidence="7 8" key="1">
    <citation type="submission" date="2013-12" db="EMBL/GenBank/DDBJ databases">
        <title>Annotated genome of Streptomyces scopuliridis.</title>
        <authorList>
            <person name="Olson J.B."/>
        </authorList>
    </citation>
    <scope>NUCLEOTIDE SEQUENCE [LARGE SCALE GENOMIC DNA]</scope>
    <source>
        <strain evidence="7 8">RB72</strain>
    </source>
</reference>
<sequence>MTSVAPAATERPGRPARTDWKLTPRTGLSVMRAEVRKGLLSQLAHPVGHIIMLVISTVLYLGMQYVMGQGTLRRELIPETLVAISGYWFLHYGSLVMVADLVEEKRGGTYSQSHMSPAPPWVFMLGRLVTASLMGLMVAVVATLVPMLVTGVTIPLKAAALVPYALVVVNVLAFTFVLAAIAVSSPMVGALHSLFTSLVILLNGSMMPLALYPDWLAVVARFLPTTLGVEATTKVLFDGKSLGDIWSDGTLPWLLAYTFALVLFGGWLFSRNHRRAVRDGRLGQY</sequence>
<dbReference type="Pfam" id="PF01061">
    <property type="entry name" value="ABC2_membrane"/>
    <property type="match status" value="1"/>
</dbReference>
<gene>
    <name evidence="7" type="ORF">Y717_35295</name>
</gene>
<feature type="transmembrane region" description="Helical" evidence="5">
    <location>
        <begin position="39"/>
        <end position="61"/>
    </location>
</feature>
<dbReference type="EMBL" id="AZSP01000219">
    <property type="protein sequence ID" value="PVE10292.1"/>
    <property type="molecule type" value="Genomic_DNA"/>
</dbReference>
<dbReference type="AlphaFoldDB" id="A0A2T7T572"/>
<name>A0A2T7T572_9ACTN</name>
<dbReference type="GO" id="GO:0016020">
    <property type="term" value="C:membrane"/>
    <property type="evidence" value="ECO:0007669"/>
    <property type="project" value="UniProtKB-SubCell"/>
</dbReference>
<evidence type="ECO:0000256" key="1">
    <source>
        <dbReference type="ARBA" id="ARBA00004141"/>
    </source>
</evidence>
<proteinExistence type="predicted"/>
<feature type="transmembrane region" description="Helical" evidence="5">
    <location>
        <begin position="251"/>
        <end position="269"/>
    </location>
</feature>
<keyword evidence="2 5" id="KW-0812">Transmembrane</keyword>
<evidence type="ECO:0000256" key="5">
    <source>
        <dbReference type="SAM" id="Phobius"/>
    </source>
</evidence>
<dbReference type="InterPro" id="IPR013525">
    <property type="entry name" value="ABC2_TM"/>
</dbReference>
<feature type="domain" description="ABC-2 type transporter transmembrane" evidence="6">
    <location>
        <begin position="43"/>
        <end position="237"/>
    </location>
</feature>
<feature type="transmembrane region" description="Helical" evidence="5">
    <location>
        <begin position="122"/>
        <end position="149"/>
    </location>
</feature>
<accession>A0A2T7T572</accession>
<evidence type="ECO:0000256" key="2">
    <source>
        <dbReference type="ARBA" id="ARBA00022692"/>
    </source>
</evidence>
<dbReference type="Proteomes" id="UP000245992">
    <property type="component" value="Unassembled WGS sequence"/>
</dbReference>
<keyword evidence="3 5" id="KW-1133">Transmembrane helix</keyword>
<comment type="subcellular location">
    <subcellularLocation>
        <location evidence="1">Membrane</location>
        <topology evidence="1">Multi-pass membrane protein</topology>
    </subcellularLocation>
</comment>
<evidence type="ECO:0000259" key="6">
    <source>
        <dbReference type="Pfam" id="PF01061"/>
    </source>
</evidence>
<dbReference type="STRING" id="1440053.GCA_000718095_00532"/>
<dbReference type="PANTHER" id="PTHR43229:SF6">
    <property type="entry name" value="ABC-TYPE MULTIDRUG TRANSPORT SYSTEM, PERMEASE COMPONENT"/>
    <property type="match status" value="1"/>
</dbReference>
<dbReference type="PANTHER" id="PTHR43229">
    <property type="entry name" value="NODULATION PROTEIN J"/>
    <property type="match status" value="1"/>
</dbReference>
<dbReference type="OrthoDB" id="4071761at2"/>
<feature type="transmembrane region" description="Helical" evidence="5">
    <location>
        <begin position="81"/>
        <end position="102"/>
    </location>
</feature>
<comment type="caution">
    <text evidence="7">The sequence shown here is derived from an EMBL/GenBank/DDBJ whole genome shotgun (WGS) entry which is preliminary data.</text>
</comment>
<feature type="transmembrane region" description="Helical" evidence="5">
    <location>
        <begin position="190"/>
        <end position="212"/>
    </location>
</feature>
<keyword evidence="4 5" id="KW-0472">Membrane</keyword>
<dbReference type="RefSeq" id="WP_078490353.1">
    <property type="nucleotide sequence ID" value="NZ_AZSP01000219.1"/>
</dbReference>
<protein>
    <submittedName>
        <fullName evidence="7">ABC transporter</fullName>
    </submittedName>
</protein>
<evidence type="ECO:0000256" key="4">
    <source>
        <dbReference type="ARBA" id="ARBA00023136"/>
    </source>
</evidence>
<evidence type="ECO:0000313" key="7">
    <source>
        <dbReference type="EMBL" id="PVE10292.1"/>
    </source>
</evidence>
<organism evidence="7 8">
    <name type="scientific">Streptomyces scopuliridis RB72</name>
    <dbReference type="NCBI Taxonomy" id="1440053"/>
    <lineage>
        <taxon>Bacteria</taxon>
        <taxon>Bacillati</taxon>
        <taxon>Actinomycetota</taxon>
        <taxon>Actinomycetes</taxon>
        <taxon>Kitasatosporales</taxon>
        <taxon>Streptomycetaceae</taxon>
        <taxon>Streptomyces</taxon>
    </lineage>
</organism>
<evidence type="ECO:0000256" key="3">
    <source>
        <dbReference type="ARBA" id="ARBA00022989"/>
    </source>
</evidence>
<keyword evidence="8" id="KW-1185">Reference proteome</keyword>
<dbReference type="GO" id="GO:0140359">
    <property type="term" value="F:ABC-type transporter activity"/>
    <property type="evidence" value="ECO:0007669"/>
    <property type="project" value="InterPro"/>
</dbReference>
<evidence type="ECO:0000313" key="8">
    <source>
        <dbReference type="Proteomes" id="UP000245992"/>
    </source>
</evidence>
<feature type="transmembrane region" description="Helical" evidence="5">
    <location>
        <begin position="161"/>
        <end position="183"/>
    </location>
</feature>
<dbReference type="InterPro" id="IPR051784">
    <property type="entry name" value="Nod_factor_ABC_transporter"/>
</dbReference>